<reference evidence="2 3" key="1">
    <citation type="submission" date="2019-11" db="EMBL/GenBank/DDBJ databases">
        <authorList>
            <person name="Criscuolo A."/>
        </authorList>
    </citation>
    <scope>NUCLEOTIDE SEQUENCE [LARGE SCALE GENOMIC DNA]</scope>
    <source>
        <strain evidence="2">CIP111667</strain>
    </source>
</reference>
<dbReference type="EMBL" id="CACRYJ010000016">
    <property type="protein sequence ID" value="VZO35898.1"/>
    <property type="molecule type" value="Genomic_DNA"/>
</dbReference>
<dbReference type="Pfam" id="PF01814">
    <property type="entry name" value="Hemerythrin"/>
    <property type="match status" value="1"/>
</dbReference>
<evidence type="ECO:0000259" key="1">
    <source>
        <dbReference type="Pfam" id="PF01814"/>
    </source>
</evidence>
<organism evidence="2 3">
    <name type="scientific">Occultella aeris</name>
    <dbReference type="NCBI Taxonomy" id="2761496"/>
    <lineage>
        <taxon>Bacteria</taxon>
        <taxon>Bacillati</taxon>
        <taxon>Actinomycetota</taxon>
        <taxon>Actinomycetes</taxon>
        <taxon>Micrococcales</taxon>
        <taxon>Ruaniaceae</taxon>
        <taxon>Occultella</taxon>
    </lineage>
</organism>
<evidence type="ECO:0000313" key="2">
    <source>
        <dbReference type="EMBL" id="VZO35898.1"/>
    </source>
</evidence>
<protein>
    <recommendedName>
        <fullName evidence="1">Hemerythrin-like domain-containing protein</fullName>
    </recommendedName>
</protein>
<dbReference type="InterPro" id="IPR012312">
    <property type="entry name" value="Hemerythrin-like"/>
</dbReference>
<gene>
    <name evidence="2" type="ORF">HALOF300_01101</name>
</gene>
<dbReference type="CDD" id="cd12108">
    <property type="entry name" value="Hr-like"/>
    <property type="match status" value="1"/>
</dbReference>
<proteinExistence type="predicted"/>
<dbReference type="Gene3D" id="1.20.120.520">
    <property type="entry name" value="nmb1532 protein domain like"/>
    <property type="match status" value="1"/>
</dbReference>
<evidence type="ECO:0000313" key="3">
    <source>
        <dbReference type="Proteomes" id="UP000419743"/>
    </source>
</evidence>
<accession>A0A7M4DG55</accession>
<sequence>MTNVRPMPTEPAAAEDRADPFTMTLFHSALRRDVTRVRLLLGDPGLSVRRRRRLGRHLQWVMAQLRWHHEGEDHSLWPVLLDRDPASRVVLDAMEAEHESLDGPLLALEAAARGLVADRATAADALAALDELEGPLLAHLTHEEQEGLEIVRRALSHREWQAFEKRAWIDGYTAADTLRFLRWIADGVRWRPDLVRRFGVPAALHWPVLKPLSRSARWPALTVWSGTPAARVPSAAGSTSSR</sequence>
<keyword evidence="3" id="KW-1185">Reference proteome</keyword>
<dbReference type="Proteomes" id="UP000419743">
    <property type="component" value="Unassembled WGS sequence"/>
</dbReference>
<feature type="domain" description="Hemerythrin-like" evidence="1">
    <location>
        <begin position="23"/>
        <end position="146"/>
    </location>
</feature>
<name>A0A7M4DG55_9MICO</name>
<dbReference type="AlphaFoldDB" id="A0A7M4DG55"/>
<comment type="caution">
    <text evidence="2">The sequence shown here is derived from an EMBL/GenBank/DDBJ whole genome shotgun (WGS) entry which is preliminary data.</text>
</comment>